<dbReference type="Proteomes" id="UP000233565">
    <property type="component" value="Unassembled WGS sequence"/>
</dbReference>
<dbReference type="AlphaFoldDB" id="A0A1I0Y6P7"/>
<dbReference type="PANTHER" id="PTHR36933:SF1">
    <property type="entry name" value="SLL0788 PROTEIN"/>
    <property type="match status" value="1"/>
</dbReference>
<protein>
    <submittedName>
        <fullName evidence="3">DUF305 domain-containing protein</fullName>
    </submittedName>
    <submittedName>
        <fullName evidence="4">Uncharacterized conserved protein, DUF305 family</fullName>
    </submittedName>
</protein>
<feature type="domain" description="DUF305" evidence="2">
    <location>
        <begin position="52"/>
        <end position="202"/>
    </location>
</feature>
<dbReference type="InterPro" id="IPR005183">
    <property type="entry name" value="DUF305_CopM-like"/>
</dbReference>
<evidence type="ECO:0000313" key="3">
    <source>
        <dbReference type="EMBL" id="PKH39024.1"/>
    </source>
</evidence>
<evidence type="ECO:0000313" key="5">
    <source>
        <dbReference type="Proteomes" id="UP000199113"/>
    </source>
</evidence>
<name>A0A1I0Y6P7_9ACTN</name>
<dbReference type="PROSITE" id="PS51257">
    <property type="entry name" value="PROKAR_LIPOPROTEIN"/>
    <property type="match status" value="1"/>
</dbReference>
<feature type="chain" id="PRO_5039471786" evidence="1">
    <location>
        <begin position="27"/>
        <end position="204"/>
    </location>
</feature>
<keyword evidence="1" id="KW-0732">Signal</keyword>
<proteinExistence type="predicted"/>
<evidence type="ECO:0000259" key="2">
    <source>
        <dbReference type="Pfam" id="PF03713"/>
    </source>
</evidence>
<dbReference type="Gene3D" id="1.20.1260.10">
    <property type="match status" value="1"/>
</dbReference>
<dbReference type="PANTHER" id="PTHR36933">
    <property type="entry name" value="SLL0788 PROTEIN"/>
    <property type="match status" value="1"/>
</dbReference>
<accession>A0A1I0Y6P7</accession>
<evidence type="ECO:0000313" key="6">
    <source>
        <dbReference type="Proteomes" id="UP000233565"/>
    </source>
</evidence>
<gene>
    <name evidence="3" type="ORF">CXG46_14970</name>
    <name evidence="4" type="ORF">SAMN05192575_103283</name>
</gene>
<feature type="signal peptide" evidence="1">
    <location>
        <begin position="1"/>
        <end position="26"/>
    </location>
</feature>
<dbReference type="Proteomes" id="UP000199113">
    <property type="component" value="Unassembled WGS sequence"/>
</dbReference>
<organism evidence="4 5">
    <name type="scientific">Nocardioides alpinus</name>
    <dbReference type="NCBI Taxonomy" id="748909"/>
    <lineage>
        <taxon>Bacteria</taxon>
        <taxon>Bacillati</taxon>
        <taxon>Actinomycetota</taxon>
        <taxon>Actinomycetes</taxon>
        <taxon>Propionibacteriales</taxon>
        <taxon>Nocardioidaceae</taxon>
        <taxon>Nocardioides</taxon>
    </lineage>
</organism>
<reference evidence="4" key="1">
    <citation type="submission" date="2016-10" db="EMBL/GenBank/DDBJ databases">
        <authorList>
            <person name="de Groot N.N."/>
        </authorList>
    </citation>
    <scope>NUCLEOTIDE SEQUENCE [LARGE SCALE GENOMIC DNA]</scope>
    <source>
        <strain evidence="4">CGMCC 1.10697</strain>
    </source>
</reference>
<dbReference type="EMBL" id="PJBV01000032">
    <property type="protein sequence ID" value="PKH39024.1"/>
    <property type="molecule type" value="Genomic_DNA"/>
</dbReference>
<evidence type="ECO:0000313" key="4">
    <source>
        <dbReference type="EMBL" id="SFB08884.1"/>
    </source>
</evidence>
<dbReference type="RefSeq" id="WP_091197621.1">
    <property type="nucleotide sequence ID" value="NZ_FOKC01000003.1"/>
</dbReference>
<dbReference type="STRING" id="748909.SAMN05192575_103283"/>
<dbReference type="OrthoDB" id="26872at2"/>
<dbReference type="InterPro" id="IPR012347">
    <property type="entry name" value="Ferritin-like"/>
</dbReference>
<dbReference type="Pfam" id="PF03713">
    <property type="entry name" value="DUF305"/>
    <property type="match status" value="1"/>
</dbReference>
<dbReference type="EMBL" id="FOKC01000003">
    <property type="protein sequence ID" value="SFB08884.1"/>
    <property type="molecule type" value="Genomic_DNA"/>
</dbReference>
<keyword evidence="6" id="KW-1185">Reference proteome</keyword>
<evidence type="ECO:0000256" key="1">
    <source>
        <dbReference type="SAM" id="SignalP"/>
    </source>
</evidence>
<sequence length="204" mass="21956">MSTRSTRARRATAYALLLALTPVLVACGSDEPTAAPAAERTAANGDTFNDADVAFASDMIPHHADALVMVDMTQGRDLSPELAQLTEDIRAAQAPEIEQMADWLTAWGEKVPETSRDHVNSHDMGSDGADMGMDGDDLAMLEDADGSAFEDRWLTMMIEHHEGAIEMAQEEQESGLHPGALALAESIEADQTVEITLMEQMLDG</sequence>
<reference evidence="3 6" key="2">
    <citation type="submission" date="2017-12" db="EMBL/GenBank/DDBJ databases">
        <title>Pharmacopeia of the Arctic Ocean.</title>
        <authorList>
            <person name="Collins E."/>
            <person name="Ducluzeau A.-L."/>
        </authorList>
    </citation>
    <scope>NUCLEOTIDE SEQUENCE [LARGE SCALE GENOMIC DNA]</scope>
    <source>
        <strain evidence="3 6">DSM 23325</strain>
    </source>
</reference>